<reference evidence="2 3" key="1">
    <citation type="submission" date="2021-03" db="EMBL/GenBank/DDBJ databases">
        <title>Genomic Encyclopedia of Type Strains, Phase IV (KMG-IV): sequencing the most valuable type-strain genomes for metagenomic binning, comparative biology and taxonomic classification.</title>
        <authorList>
            <person name="Goeker M."/>
        </authorList>
    </citation>
    <scope>NUCLEOTIDE SEQUENCE [LARGE SCALE GENOMIC DNA]</scope>
    <source>
        <strain evidence="2 3">DSM 26675</strain>
    </source>
</reference>
<feature type="compositionally biased region" description="Polar residues" evidence="1">
    <location>
        <begin position="22"/>
        <end position="33"/>
    </location>
</feature>
<accession>A0ABS4RFA0</accession>
<evidence type="ECO:0000256" key="1">
    <source>
        <dbReference type="SAM" id="MobiDB-lite"/>
    </source>
</evidence>
<sequence length="41" mass="4702">MFKKFVISLLTLGLLLVFNYQSTSSSEESNIPTIQELPFEH</sequence>
<protein>
    <recommendedName>
        <fullName evidence="4">Phosphatase</fullName>
    </recommendedName>
</protein>
<gene>
    <name evidence="2" type="ORF">J2Z40_002133</name>
</gene>
<proteinExistence type="predicted"/>
<comment type="caution">
    <text evidence="2">The sequence shown here is derived from an EMBL/GenBank/DDBJ whole genome shotgun (WGS) entry which is preliminary data.</text>
</comment>
<dbReference type="EMBL" id="JAGIKZ010000010">
    <property type="protein sequence ID" value="MBP2241570.1"/>
    <property type="molecule type" value="Genomic_DNA"/>
</dbReference>
<dbReference type="Proteomes" id="UP001519293">
    <property type="component" value="Unassembled WGS sequence"/>
</dbReference>
<evidence type="ECO:0000313" key="2">
    <source>
        <dbReference type="EMBL" id="MBP2241570.1"/>
    </source>
</evidence>
<evidence type="ECO:0008006" key="4">
    <source>
        <dbReference type="Google" id="ProtNLM"/>
    </source>
</evidence>
<evidence type="ECO:0000313" key="3">
    <source>
        <dbReference type="Proteomes" id="UP001519293"/>
    </source>
</evidence>
<keyword evidence="3" id="KW-1185">Reference proteome</keyword>
<feature type="region of interest" description="Disordered" evidence="1">
    <location>
        <begin position="22"/>
        <end position="41"/>
    </location>
</feature>
<name>A0ABS4RFA0_9BACI</name>
<organism evidence="2 3">
    <name type="scientific">Cytobacillus eiseniae</name>
    <dbReference type="NCBI Taxonomy" id="762947"/>
    <lineage>
        <taxon>Bacteria</taxon>
        <taxon>Bacillati</taxon>
        <taxon>Bacillota</taxon>
        <taxon>Bacilli</taxon>
        <taxon>Bacillales</taxon>
        <taxon>Bacillaceae</taxon>
        <taxon>Cytobacillus</taxon>
    </lineage>
</organism>